<reference evidence="2 3" key="1">
    <citation type="journal article" date="2022" name="G3 (Bethesda)">
        <title>Enemy or ally: a genomic approach to elucidate the lifestyle of Phyllosticta citrichinaensis.</title>
        <authorList>
            <person name="Buijs V.A."/>
            <person name="Groenewald J.Z."/>
            <person name="Haridas S."/>
            <person name="LaButti K.M."/>
            <person name="Lipzen A."/>
            <person name="Martin F.M."/>
            <person name="Barry K."/>
            <person name="Grigoriev I.V."/>
            <person name="Crous P.W."/>
            <person name="Seidl M.F."/>
        </authorList>
    </citation>
    <scope>NUCLEOTIDE SEQUENCE [LARGE SCALE GENOMIC DNA]</scope>
    <source>
        <strain evidence="2 3">CBS 129764</strain>
    </source>
</reference>
<feature type="compositionally biased region" description="Polar residues" evidence="1">
    <location>
        <begin position="1"/>
        <end position="20"/>
    </location>
</feature>
<evidence type="ECO:0000313" key="3">
    <source>
        <dbReference type="Proteomes" id="UP001456524"/>
    </source>
</evidence>
<organism evidence="2 3">
    <name type="scientific">Phyllosticta citrichinensis</name>
    <dbReference type="NCBI Taxonomy" id="1130410"/>
    <lineage>
        <taxon>Eukaryota</taxon>
        <taxon>Fungi</taxon>
        <taxon>Dikarya</taxon>
        <taxon>Ascomycota</taxon>
        <taxon>Pezizomycotina</taxon>
        <taxon>Dothideomycetes</taxon>
        <taxon>Dothideomycetes incertae sedis</taxon>
        <taxon>Botryosphaeriales</taxon>
        <taxon>Phyllostictaceae</taxon>
        <taxon>Phyllosticta</taxon>
    </lineage>
</organism>
<feature type="region of interest" description="Disordered" evidence="1">
    <location>
        <begin position="1"/>
        <end position="28"/>
    </location>
</feature>
<proteinExistence type="predicted"/>
<name>A0ABR1XXS9_9PEZI</name>
<accession>A0ABR1XXS9</accession>
<protein>
    <submittedName>
        <fullName evidence="2">Uncharacterized protein</fullName>
    </submittedName>
</protein>
<evidence type="ECO:0000256" key="1">
    <source>
        <dbReference type="SAM" id="MobiDB-lite"/>
    </source>
</evidence>
<dbReference type="EMBL" id="JBBWUH010000004">
    <property type="protein sequence ID" value="KAK8170240.1"/>
    <property type="molecule type" value="Genomic_DNA"/>
</dbReference>
<gene>
    <name evidence="2" type="ORF">IWX90DRAFT_203505</name>
</gene>
<evidence type="ECO:0000313" key="2">
    <source>
        <dbReference type="EMBL" id="KAK8170240.1"/>
    </source>
</evidence>
<keyword evidence="3" id="KW-1185">Reference proteome</keyword>
<sequence length="212" mass="23064">MVLRQQGASTPTCADGWTSSDVRRSNKQSIERARKKAGADLTLAAYVQSPEATRRGVSSSKQISASTSEPDFGGAAARMGTALLKRSMGLRCAICVFLSFAERPAVSSRFPAGCRTEEMDCGLVGGWSGCRDDVVGRSPPHLRGSRGRQVWRGPGQARPAASDDQRLAVFGGRSVRRWNRGRKRQDDDVVDEEMKAISSFVLFSLKRRSSHS</sequence>
<feature type="region of interest" description="Disordered" evidence="1">
    <location>
        <begin position="138"/>
        <end position="159"/>
    </location>
</feature>
<dbReference type="Proteomes" id="UP001456524">
    <property type="component" value="Unassembled WGS sequence"/>
</dbReference>
<comment type="caution">
    <text evidence="2">The sequence shown here is derived from an EMBL/GenBank/DDBJ whole genome shotgun (WGS) entry which is preliminary data.</text>
</comment>